<dbReference type="Gene3D" id="3.40.250.10">
    <property type="entry name" value="Rhodanese-like domain"/>
    <property type="match status" value="1"/>
</dbReference>
<organism evidence="2 3">
    <name type="scientific">Segetibacter aerophilus</name>
    <dbReference type="NCBI Taxonomy" id="670293"/>
    <lineage>
        <taxon>Bacteria</taxon>
        <taxon>Pseudomonadati</taxon>
        <taxon>Bacteroidota</taxon>
        <taxon>Chitinophagia</taxon>
        <taxon>Chitinophagales</taxon>
        <taxon>Chitinophagaceae</taxon>
        <taxon>Segetibacter</taxon>
    </lineage>
</organism>
<evidence type="ECO:0000256" key="1">
    <source>
        <dbReference type="SAM" id="SignalP"/>
    </source>
</evidence>
<dbReference type="SUPFAM" id="SSF52821">
    <property type="entry name" value="Rhodanese/Cell cycle control phosphatase"/>
    <property type="match status" value="1"/>
</dbReference>
<dbReference type="EMBL" id="BJYT01000013">
    <property type="protein sequence ID" value="GEO10763.1"/>
    <property type="molecule type" value="Genomic_DNA"/>
</dbReference>
<dbReference type="Proteomes" id="UP000321513">
    <property type="component" value="Unassembled WGS sequence"/>
</dbReference>
<accession>A0A512BFN2</accession>
<dbReference type="AlphaFoldDB" id="A0A512BFN2"/>
<feature type="signal peptide" evidence="1">
    <location>
        <begin position="1"/>
        <end position="24"/>
    </location>
</feature>
<proteinExistence type="predicted"/>
<dbReference type="OrthoDB" id="760650at2"/>
<evidence type="ECO:0000313" key="2">
    <source>
        <dbReference type="EMBL" id="GEO10763.1"/>
    </source>
</evidence>
<feature type="chain" id="PRO_5022092543" description="Rhodanese domain-containing protein" evidence="1">
    <location>
        <begin position="25"/>
        <end position="147"/>
    </location>
</feature>
<gene>
    <name evidence="2" type="ORF">SAE01_32590</name>
</gene>
<keyword evidence="3" id="KW-1185">Reference proteome</keyword>
<reference evidence="2 3" key="1">
    <citation type="submission" date="2019-07" db="EMBL/GenBank/DDBJ databases">
        <title>Whole genome shotgun sequence of Segetibacter aerophilus NBRC 106135.</title>
        <authorList>
            <person name="Hosoyama A."/>
            <person name="Uohara A."/>
            <person name="Ohji S."/>
            <person name="Ichikawa N."/>
        </authorList>
    </citation>
    <scope>NUCLEOTIDE SEQUENCE [LARGE SCALE GENOMIC DNA]</scope>
    <source>
        <strain evidence="2 3">NBRC 106135</strain>
    </source>
</reference>
<evidence type="ECO:0008006" key="4">
    <source>
        <dbReference type="Google" id="ProtNLM"/>
    </source>
</evidence>
<keyword evidence="1" id="KW-0732">Signal</keyword>
<sequence length="147" mass="16411">MKQLKTSTLFCVLFIALFAQKTIAQNPENWTSKQLIQPADLAEKITANRDLPVIFSVGPGAPIPHSIDIGMGKEKENMDKLKKELSGLPKETKVVVYCGCCPFEHCPNVRPAIDALKEMKFTNFQLLNLPHNIKTDWIDKGYPTAKG</sequence>
<dbReference type="RefSeq" id="WP_147204881.1">
    <property type="nucleotide sequence ID" value="NZ_BJYT01000013.1"/>
</dbReference>
<name>A0A512BFN2_9BACT</name>
<protein>
    <recommendedName>
        <fullName evidence="4">Rhodanese domain-containing protein</fullName>
    </recommendedName>
</protein>
<comment type="caution">
    <text evidence="2">The sequence shown here is derived from an EMBL/GenBank/DDBJ whole genome shotgun (WGS) entry which is preliminary data.</text>
</comment>
<dbReference type="InterPro" id="IPR036873">
    <property type="entry name" value="Rhodanese-like_dom_sf"/>
</dbReference>
<evidence type="ECO:0000313" key="3">
    <source>
        <dbReference type="Proteomes" id="UP000321513"/>
    </source>
</evidence>